<dbReference type="SUPFAM" id="SSF51735">
    <property type="entry name" value="NAD(P)-binding Rossmann-fold domains"/>
    <property type="match status" value="1"/>
</dbReference>
<dbReference type="CDD" id="cd05327">
    <property type="entry name" value="retinol-DH_like_SDR_c_like"/>
    <property type="match status" value="1"/>
</dbReference>
<dbReference type="Proteomes" id="UP000251800">
    <property type="component" value="Unassembled WGS sequence"/>
</dbReference>
<dbReference type="PANTHER" id="PTHR43157">
    <property type="entry name" value="PHOSPHATIDYLINOSITOL-GLYCAN BIOSYNTHESIS CLASS F PROTEIN-RELATED"/>
    <property type="match status" value="1"/>
</dbReference>
<dbReference type="OrthoDB" id="109589at2"/>
<gene>
    <name evidence="2" type="ORF">DEH80_01855</name>
</gene>
<keyword evidence="1" id="KW-0560">Oxidoreductase</keyword>
<evidence type="ECO:0000313" key="2">
    <source>
        <dbReference type="EMBL" id="PWN57274.1"/>
    </source>
</evidence>
<dbReference type="InterPro" id="IPR036291">
    <property type="entry name" value="NAD(P)-bd_dom_sf"/>
</dbReference>
<dbReference type="AlphaFoldDB" id="A0A363UP94"/>
<sequence>MTQWMEADMPDLAGKTAVVTGANSGLGYFTTRALAAAGAHVILACRNPEKAEQALQQLRAELPQASLQVEPLDLASLDSVRSFAAALGGQSIELLINNAGVMAVPYARTADGFEMQFGTNHLGHFALTGLLQEQISDGGRIVCLASMAHRWTPGIRFDDLDWSQRRYKRWQAYGDSKLANLIFMFELSRRMIAAGRNVIVAGAHPGYASTNLQFVAAEQRKSLVERLVMQASNALVGQPAQMGALPTLYAATADDVVSGDYIGPGGFQQLRGHPVKVGCRKQARNPAMGDRLWAASEQLTGVTYLSDAAADTASSVG</sequence>
<organism evidence="2 3">
    <name type="scientific">Abyssibacter profundi</name>
    <dbReference type="NCBI Taxonomy" id="2182787"/>
    <lineage>
        <taxon>Bacteria</taxon>
        <taxon>Pseudomonadati</taxon>
        <taxon>Pseudomonadota</taxon>
        <taxon>Gammaproteobacteria</taxon>
        <taxon>Chromatiales</taxon>
        <taxon>Oceanococcaceae</taxon>
        <taxon>Abyssibacter</taxon>
    </lineage>
</organism>
<dbReference type="PRINTS" id="PR00081">
    <property type="entry name" value="GDHRDH"/>
</dbReference>
<protein>
    <submittedName>
        <fullName evidence="2">Short-chain dehydrogenase</fullName>
    </submittedName>
</protein>
<dbReference type="EMBL" id="QEQK01000002">
    <property type="protein sequence ID" value="PWN57274.1"/>
    <property type="molecule type" value="Genomic_DNA"/>
</dbReference>
<dbReference type="NCBIfam" id="NF004846">
    <property type="entry name" value="PRK06197.1"/>
    <property type="match status" value="1"/>
</dbReference>
<comment type="caution">
    <text evidence="2">The sequence shown here is derived from an EMBL/GenBank/DDBJ whole genome shotgun (WGS) entry which is preliminary data.</text>
</comment>
<dbReference type="GO" id="GO:0016491">
    <property type="term" value="F:oxidoreductase activity"/>
    <property type="evidence" value="ECO:0007669"/>
    <property type="project" value="UniProtKB-KW"/>
</dbReference>
<evidence type="ECO:0000256" key="1">
    <source>
        <dbReference type="ARBA" id="ARBA00023002"/>
    </source>
</evidence>
<evidence type="ECO:0000313" key="3">
    <source>
        <dbReference type="Proteomes" id="UP000251800"/>
    </source>
</evidence>
<dbReference type="InterPro" id="IPR002347">
    <property type="entry name" value="SDR_fam"/>
</dbReference>
<dbReference type="Pfam" id="PF00106">
    <property type="entry name" value="adh_short"/>
    <property type="match status" value="1"/>
</dbReference>
<reference evidence="2 3" key="1">
    <citation type="submission" date="2018-05" db="EMBL/GenBank/DDBJ databases">
        <title>Abyssibacter profundi OUC007T gen. nov., sp. nov, a marine bacterium isolated from seawater of the Mariana Trench.</title>
        <authorList>
            <person name="Zhou S."/>
        </authorList>
    </citation>
    <scope>NUCLEOTIDE SEQUENCE [LARGE SCALE GENOMIC DNA]</scope>
    <source>
        <strain evidence="2 3">OUC007</strain>
    </source>
</reference>
<proteinExistence type="predicted"/>
<keyword evidence="3" id="KW-1185">Reference proteome</keyword>
<dbReference type="PANTHER" id="PTHR43157:SF31">
    <property type="entry name" value="PHOSPHATIDYLINOSITOL-GLYCAN BIOSYNTHESIS CLASS F PROTEIN"/>
    <property type="match status" value="1"/>
</dbReference>
<name>A0A363UP94_9GAMM</name>
<accession>A0A363UP94</accession>
<dbReference type="Gene3D" id="3.40.50.720">
    <property type="entry name" value="NAD(P)-binding Rossmann-like Domain"/>
    <property type="match status" value="1"/>
</dbReference>